<dbReference type="HOGENOM" id="CLU_671436_0_0_1"/>
<feature type="coiled-coil region" evidence="1">
    <location>
        <begin position="159"/>
        <end position="237"/>
    </location>
</feature>
<evidence type="ECO:0000313" key="2">
    <source>
        <dbReference type="EnsemblMetazoa" id="tetur06g06120.1"/>
    </source>
</evidence>
<feature type="coiled-coil region" evidence="1">
    <location>
        <begin position="4"/>
        <end position="126"/>
    </location>
</feature>
<dbReference type="EnsemblMetazoa" id="tetur06g06120.1">
    <property type="protein sequence ID" value="tetur06g06120.1"/>
    <property type="gene ID" value="tetur06g06120"/>
</dbReference>
<accession>T1K7Z3</accession>
<proteinExistence type="predicted"/>
<sequence length="410" mass="48531">MAKSDSAVRLRENYEAMLSKLRNQHENEMLVLKGENEGLKYELESKRADIDKLKAQLLEKDKLLNNRQAEKESNLDDLQQRYEEILQQTCNKVEYEALLKTKNNEIDSLRQEIAKLEVKLSNQSTVPSNSDCKCEKTSLRESDYVKDIKEEFEKCLVNLQTRRTQIASLQSQLASIKKENLELKEKLKETEKNVSKTNEFLKNAHEPWIKKLETHYSAQFEKDIKEAIRKIEETKKEEIETSYNKHLEEYVNKFIEYLHSFSDIESPDLQSYKLHTIFAPLRKLWVKINCNLEDRLTELDQKRESMVEAREDLERALMISKNVEMTVSSAPSYYQDMDDSEARMKSKLDEYKRYYHRLIDTQKKEIDELKNLYARLEVEPQSECKENDEQLSKGSTCRRLFHQISSVKDL</sequence>
<reference evidence="3" key="1">
    <citation type="submission" date="2011-08" db="EMBL/GenBank/DDBJ databases">
        <authorList>
            <person name="Rombauts S."/>
        </authorList>
    </citation>
    <scope>NUCLEOTIDE SEQUENCE</scope>
    <source>
        <strain evidence="3">London</strain>
    </source>
</reference>
<protein>
    <submittedName>
        <fullName evidence="2">Uncharacterized protein</fullName>
    </submittedName>
</protein>
<reference evidence="2" key="2">
    <citation type="submission" date="2015-06" db="UniProtKB">
        <authorList>
            <consortium name="EnsemblMetazoa"/>
        </authorList>
    </citation>
    <scope>IDENTIFICATION</scope>
</reference>
<dbReference type="EMBL" id="CAEY01001815">
    <property type="status" value="NOT_ANNOTATED_CDS"/>
    <property type="molecule type" value="Genomic_DNA"/>
</dbReference>
<keyword evidence="1" id="KW-0175">Coiled coil</keyword>
<dbReference type="KEGG" id="tut:107361415"/>
<organism evidence="2 3">
    <name type="scientific">Tetranychus urticae</name>
    <name type="common">Two-spotted spider mite</name>
    <dbReference type="NCBI Taxonomy" id="32264"/>
    <lineage>
        <taxon>Eukaryota</taxon>
        <taxon>Metazoa</taxon>
        <taxon>Ecdysozoa</taxon>
        <taxon>Arthropoda</taxon>
        <taxon>Chelicerata</taxon>
        <taxon>Arachnida</taxon>
        <taxon>Acari</taxon>
        <taxon>Acariformes</taxon>
        <taxon>Trombidiformes</taxon>
        <taxon>Prostigmata</taxon>
        <taxon>Eleutherengona</taxon>
        <taxon>Raphignathae</taxon>
        <taxon>Tetranychoidea</taxon>
        <taxon>Tetranychidae</taxon>
        <taxon>Tetranychus</taxon>
    </lineage>
</organism>
<evidence type="ECO:0000256" key="1">
    <source>
        <dbReference type="SAM" id="Coils"/>
    </source>
</evidence>
<evidence type="ECO:0000313" key="3">
    <source>
        <dbReference type="Proteomes" id="UP000015104"/>
    </source>
</evidence>
<keyword evidence="3" id="KW-1185">Reference proteome</keyword>
<gene>
    <name evidence="2" type="primary">107361415</name>
</gene>
<dbReference type="AlphaFoldDB" id="T1K7Z3"/>
<dbReference type="Proteomes" id="UP000015104">
    <property type="component" value="Unassembled WGS sequence"/>
</dbReference>
<name>T1K7Z3_TETUR</name>